<evidence type="ECO:0000256" key="3">
    <source>
        <dbReference type="ARBA" id="ARBA00006576"/>
    </source>
</evidence>
<evidence type="ECO:0000256" key="8">
    <source>
        <dbReference type="ARBA" id="ARBA00032005"/>
    </source>
</evidence>
<name>X0S6C6_9ZZZZ</name>
<comment type="catalytic activity">
    <reaction evidence="9">
        <text>cytidine + H2O + H(+) = uridine + NH4(+)</text>
        <dbReference type="Rhea" id="RHEA:16069"/>
        <dbReference type="ChEBI" id="CHEBI:15377"/>
        <dbReference type="ChEBI" id="CHEBI:15378"/>
        <dbReference type="ChEBI" id="CHEBI:16704"/>
        <dbReference type="ChEBI" id="CHEBI:17562"/>
        <dbReference type="ChEBI" id="CHEBI:28938"/>
        <dbReference type="EC" id="3.5.4.5"/>
    </reaction>
</comment>
<dbReference type="FunFam" id="3.40.140.10:FF:000008">
    <property type="entry name" value="Cytidine deaminase"/>
    <property type="match status" value="1"/>
</dbReference>
<comment type="function">
    <text evidence="2">This enzyme scavenges exogenous and endogenous cytidine and 2'-deoxycytidine for UMP synthesis.</text>
</comment>
<reference evidence="11" key="1">
    <citation type="journal article" date="2014" name="Front. Microbiol.">
        <title>High frequency of phylogenetically diverse reductive dehalogenase-homologous genes in deep subseafloor sedimentary metagenomes.</title>
        <authorList>
            <person name="Kawai M."/>
            <person name="Futagami T."/>
            <person name="Toyoda A."/>
            <person name="Takaki Y."/>
            <person name="Nishi S."/>
            <person name="Hori S."/>
            <person name="Arai W."/>
            <person name="Tsubouchi T."/>
            <person name="Morono Y."/>
            <person name="Uchiyama I."/>
            <person name="Ito T."/>
            <person name="Fujiyama A."/>
            <person name="Inagaki F."/>
            <person name="Takami H."/>
        </authorList>
    </citation>
    <scope>NUCLEOTIDE SEQUENCE</scope>
    <source>
        <strain evidence="11">Expedition CK06-06</strain>
    </source>
</reference>
<dbReference type="NCBIfam" id="NF004064">
    <property type="entry name" value="PRK05578.1"/>
    <property type="match status" value="1"/>
</dbReference>
<keyword evidence="5" id="KW-0479">Metal-binding</keyword>
<evidence type="ECO:0000256" key="4">
    <source>
        <dbReference type="ARBA" id="ARBA00012783"/>
    </source>
</evidence>
<dbReference type="PANTHER" id="PTHR11644:SF2">
    <property type="entry name" value="CYTIDINE DEAMINASE"/>
    <property type="match status" value="1"/>
</dbReference>
<feature type="non-terminal residue" evidence="11">
    <location>
        <position position="1"/>
    </location>
</feature>
<evidence type="ECO:0000313" key="11">
    <source>
        <dbReference type="EMBL" id="GAF76554.1"/>
    </source>
</evidence>
<dbReference type="SUPFAM" id="SSF53927">
    <property type="entry name" value="Cytidine deaminase-like"/>
    <property type="match status" value="1"/>
</dbReference>
<dbReference type="GO" id="GO:0072527">
    <property type="term" value="P:pyrimidine-containing compound metabolic process"/>
    <property type="evidence" value="ECO:0007669"/>
    <property type="project" value="UniProtKB-ARBA"/>
</dbReference>
<organism evidence="11">
    <name type="scientific">marine sediment metagenome</name>
    <dbReference type="NCBI Taxonomy" id="412755"/>
    <lineage>
        <taxon>unclassified sequences</taxon>
        <taxon>metagenomes</taxon>
        <taxon>ecological metagenomes</taxon>
    </lineage>
</organism>
<feature type="domain" description="CMP/dCMP-type deaminase" evidence="10">
    <location>
        <begin position="14"/>
        <end position="138"/>
    </location>
</feature>
<keyword evidence="6" id="KW-0378">Hydrolase</keyword>
<dbReference type="InterPro" id="IPR006262">
    <property type="entry name" value="Cyt_deam_tetra"/>
</dbReference>
<evidence type="ECO:0000256" key="5">
    <source>
        <dbReference type="ARBA" id="ARBA00022723"/>
    </source>
</evidence>
<dbReference type="Pfam" id="PF00383">
    <property type="entry name" value="dCMP_cyt_deam_1"/>
    <property type="match status" value="1"/>
</dbReference>
<evidence type="ECO:0000256" key="9">
    <source>
        <dbReference type="ARBA" id="ARBA00049558"/>
    </source>
</evidence>
<dbReference type="GO" id="GO:0042802">
    <property type="term" value="F:identical protein binding"/>
    <property type="evidence" value="ECO:0007669"/>
    <property type="project" value="UniProtKB-ARBA"/>
</dbReference>
<keyword evidence="7" id="KW-0862">Zinc</keyword>
<evidence type="ECO:0000256" key="2">
    <source>
        <dbReference type="ARBA" id="ARBA00003949"/>
    </source>
</evidence>
<dbReference type="PROSITE" id="PS00903">
    <property type="entry name" value="CYT_DCMP_DEAMINASES_1"/>
    <property type="match status" value="1"/>
</dbReference>
<protein>
    <recommendedName>
        <fullName evidence="4">cytidine deaminase</fullName>
        <ecNumber evidence="4">3.5.4.5</ecNumber>
    </recommendedName>
    <alternativeName>
        <fullName evidence="8">Cytidine aminohydrolase</fullName>
    </alternativeName>
</protein>
<dbReference type="GO" id="GO:0055086">
    <property type="term" value="P:nucleobase-containing small molecule metabolic process"/>
    <property type="evidence" value="ECO:0007669"/>
    <property type="project" value="UniProtKB-ARBA"/>
</dbReference>
<gene>
    <name evidence="11" type="ORF">S01H1_05838</name>
</gene>
<dbReference type="InterPro" id="IPR002125">
    <property type="entry name" value="CMP_dCMP_dom"/>
</dbReference>
<dbReference type="InterPro" id="IPR050202">
    <property type="entry name" value="Cyt/Deoxycyt_deaminase"/>
</dbReference>
<comment type="caution">
    <text evidence="11">The sequence shown here is derived from an EMBL/GenBank/DDBJ whole genome shotgun (WGS) entry which is preliminary data.</text>
</comment>
<accession>X0S6C6</accession>
<sequence>KSHRKHRFGDPFLMDDQTLLDAAIDVRKNAYCPYSKFPVGVALLATSGNVYTGVNVENAVNGLSICAERVALFKAISEGEREFSKIAVVCDAGYCRPCGACRQVLFEHAPDLAILMGNPDGQFKQTTIRELLPEAFTL</sequence>
<evidence type="ECO:0000256" key="6">
    <source>
        <dbReference type="ARBA" id="ARBA00022801"/>
    </source>
</evidence>
<dbReference type="EMBL" id="BARS01003034">
    <property type="protein sequence ID" value="GAF76554.1"/>
    <property type="molecule type" value="Genomic_DNA"/>
</dbReference>
<dbReference type="PANTHER" id="PTHR11644">
    <property type="entry name" value="CYTIDINE DEAMINASE"/>
    <property type="match status" value="1"/>
</dbReference>
<dbReference type="AlphaFoldDB" id="X0S6C6"/>
<dbReference type="GO" id="GO:0005829">
    <property type="term" value="C:cytosol"/>
    <property type="evidence" value="ECO:0007669"/>
    <property type="project" value="TreeGrafter"/>
</dbReference>
<evidence type="ECO:0000256" key="7">
    <source>
        <dbReference type="ARBA" id="ARBA00022833"/>
    </source>
</evidence>
<dbReference type="GO" id="GO:0004126">
    <property type="term" value="F:cytidine deaminase activity"/>
    <property type="evidence" value="ECO:0007669"/>
    <property type="project" value="UniProtKB-EC"/>
</dbReference>
<dbReference type="Gene3D" id="3.40.140.10">
    <property type="entry name" value="Cytidine Deaminase, domain 2"/>
    <property type="match status" value="1"/>
</dbReference>
<dbReference type="NCBIfam" id="TIGR01354">
    <property type="entry name" value="cyt_deam_tetra"/>
    <property type="match status" value="1"/>
</dbReference>
<proteinExistence type="inferred from homology"/>
<dbReference type="InterPro" id="IPR016193">
    <property type="entry name" value="Cytidine_deaminase-like"/>
</dbReference>
<comment type="cofactor">
    <cofactor evidence="1">
        <name>Zn(2+)</name>
        <dbReference type="ChEBI" id="CHEBI:29105"/>
    </cofactor>
</comment>
<dbReference type="PROSITE" id="PS51747">
    <property type="entry name" value="CYT_DCMP_DEAMINASES_2"/>
    <property type="match status" value="1"/>
</dbReference>
<dbReference type="EC" id="3.5.4.5" evidence="4"/>
<dbReference type="InterPro" id="IPR016192">
    <property type="entry name" value="APOBEC/CMP_deaminase_Zn-bd"/>
</dbReference>
<dbReference type="GO" id="GO:0008270">
    <property type="term" value="F:zinc ion binding"/>
    <property type="evidence" value="ECO:0007669"/>
    <property type="project" value="InterPro"/>
</dbReference>
<dbReference type="CDD" id="cd01283">
    <property type="entry name" value="cytidine_deaminase"/>
    <property type="match status" value="1"/>
</dbReference>
<evidence type="ECO:0000259" key="10">
    <source>
        <dbReference type="PROSITE" id="PS51747"/>
    </source>
</evidence>
<comment type="similarity">
    <text evidence="3">Belongs to the cytidine and deoxycytidylate deaminase family.</text>
</comment>
<evidence type="ECO:0000256" key="1">
    <source>
        <dbReference type="ARBA" id="ARBA00001947"/>
    </source>
</evidence>